<gene>
    <name evidence="1" type="ORF">GWK47_021198</name>
</gene>
<evidence type="ECO:0000313" key="1">
    <source>
        <dbReference type="EMBL" id="KAG0711174.1"/>
    </source>
</evidence>
<name>A0A8J4XPP9_CHIOP</name>
<accession>A0A8J4XPP9</accession>
<comment type="caution">
    <text evidence="1">The sequence shown here is derived from an EMBL/GenBank/DDBJ whole genome shotgun (WGS) entry which is preliminary data.</text>
</comment>
<protein>
    <submittedName>
        <fullName evidence="1">Uncharacterized protein</fullName>
    </submittedName>
</protein>
<proteinExistence type="predicted"/>
<organism evidence="1 2">
    <name type="scientific">Chionoecetes opilio</name>
    <name type="common">Atlantic snow crab</name>
    <name type="synonym">Cancer opilio</name>
    <dbReference type="NCBI Taxonomy" id="41210"/>
    <lineage>
        <taxon>Eukaryota</taxon>
        <taxon>Metazoa</taxon>
        <taxon>Ecdysozoa</taxon>
        <taxon>Arthropoda</taxon>
        <taxon>Crustacea</taxon>
        <taxon>Multicrustacea</taxon>
        <taxon>Malacostraca</taxon>
        <taxon>Eumalacostraca</taxon>
        <taxon>Eucarida</taxon>
        <taxon>Decapoda</taxon>
        <taxon>Pleocyemata</taxon>
        <taxon>Brachyura</taxon>
        <taxon>Eubrachyura</taxon>
        <taxon>Majoidea</taxon>
        <taxon>Majidae</taxon>
        <taxon>Chionoecetes</taxon>
    </lineage>
</organism>
<sequence>MLVALRSPATPHDILERCWVSSRFSEKDLPHLLHFCGPNVCLFACLRRFPWKVNCLPQSLHSNFPIAPCVLLLCTATDALQQHTQPPLAVFPQGCSTLTHSLCAAFLPGWCGLSLPHKEGSAASFFWVVVHNCHTNPSAVLRHKQYSACKGPACDSKALSLCGLWAECRPHAGFPASSAPPVLLWAAGNLKHQHH</sequence>
<dbReference type="Proteomes" id="UP000770661">
    <property type="component" value="Unassembled WGS sequence"/>
</dbReference>
<dbReference type="EMBL" id="JACEEZ010023593">
    <property type="protein sequence ID" value="KAG0711174.1"/>
    <property type="molecule type" value="Genomic_DNA"/>
</dbReference>
<evidence type="ECO:0000313" key="2">
    <source>
        <dbReference type="Proteomes" id="UP000770661"/>
    </source>
</evidence>
<keyword evidence="2" id="KW-1185">Reference proteome</keyword>
<reference evidence="1" key="1">
    <citation type="submission" date="2020-07" db="EMBL/GenBank/DDBJ databases">
        <title>The High-quality genome of the commercially important snow crab, Chionoecetes opilio.</title>
        <authorList>
            <person name="Jeong J.-H."/>
            <person name="Ryu S."/>
        </authorList>
    </citation>
    <scope>NUCLEOTIDE SEQUENCE</scope>
    <source>
        <strain evidence="1">MADBK_172401_WGS</strain>
        <tissue evidence="1">Digestive gland</tissue>
    </source>
</reference>
<dbReference type="AlphaFoldDB" id="A0A8J4XPP9"/>